<evidence type="ECO:0000256" key="2">
    <source>
        <dbReference type="ARBA" id="ARBA00022679"/>
    </source>
</evidence>
<dbReference type="SUPFAM" id="SSF53756">
    <property type="entry name" value="UDP-Glycosyltransferase/glycogen phosphorylase"/>
    <property type="match status" value="1"/>
</dbReference>
<accession>A0A7V2B0T8</accession>
<dbReference type="AlphaFoldDB" id="A0A7V2B0T8"/>
<dbReference type="Gene3D" id="3.40.50.2000">
    <property type="entry name" value="Glycogen Phosphorylase B"/>
    <property type="match status" value="2"/>
</dbReference>
<dbReference type="InterPro" id="IPR028098">
    <property type="entry name" value="Glyco_trans_4-like_N"/>
</dbReference>
<reference evidence="4" key="1">
    <citation type="journal article" date="2020" name="mSystems">
        <title>Genome- and Community-Level Interaction Insights into Carbon Utilization and Element Cycling Functions of Hydrothermarchaeota in Hydrothermal Sediment.</title>
        <authorList>
            <person name="Zhou Z."/>
            <person name="Liu Y."/>
            <person name="Xu W."/>
            <person name="Pan J."/>
            <person name="Luo Z.H."/>
            <person name="Li M."/>
        </authorList>
    </citation>
    <scope>NUCLEOTIDE SEQUENCE [LARGE SCALE GENOMIC DNA]</scope>
    <source>
        <strain evidence="4">SpSt-143</strain>
    </source>
</reference>
<protein>
    <submittedName>
        <fullName evidence="4">Glycosyl transferase family 1</fullName>
    </submittedName>
</protein>
<dbReference type="EMBL" id="DSGB01000005">
    <property type="protein sequence ID" value="HER96169.1"/>
    <property type="molecule type" value="Genomic_DNA"/>
</dbReference>
<comment type="caution">
    <text evidence="4">The sequence shown here is derived from an EMBL/GenBank/DDBJ whole genome shotgun (WGS) entry which is preliminary data.</text>
</comment>
<keyword evidence="2 4" id="KW-0808">Transferase</keyword>
<dbReference type="GO" id="GO:0016757">
    <property type="term" value="F:glycosyltransferase activity"/>
    <property type="evidence" value="ECO:0007669"/>
    <property type="project" value="UniProtKB-KW"/>
</dbReference>
<evidence type="ECO:0000313" key="4">
    <source>
        <dbReference type="EMBL" id="HER96169.1"/>
    </source>
</evidence>
<dbReference type="Pfam" id="PF13579">
    <property type="entry name" value="Glyco_trans_4_4"/>
    <property type="match status" value="1"/>
</dbReference>
<dbReference type="PANTHER" id="PTHR12526:SF510">
    <property type="entry name" value="D-INOSITOL 3-PHOSPHATE GLYCOSYLTRANSFERASE"/>
    <property type="match status" value="1"/>
</dbReference>
<feature type="domain" description="Glycosyltransferase subfamily 4-like N-terminal" evidence="3">
    <location>
        <begin position="20"/>
        <end position="210"/>
    </location>
</feature>
<proteinExistence type="predicted"/>
<gene>
    <name evidence="4" type="ORF">ENO59_06590</name>
</gene>
<dbReference type="PANTHER" id="PTHR12526">
    <property type="entry name" value="GLYCOSYLTRANSFERASE"/>
    <property type="match status" value="1"/>
</dbReference>
<name>A0A7V2B0T8_RHOMR</name>
<sequence>MPRVLVIAYYFPPMGLSGVQRVAKFVKYLPHYGWQPTVLTVWPGKYFAYDEALLHEVETAGVEIVRTSSLDPLRLLARRPTRLEMPSEVLRRYWMRLSGWLFVPDNKIGWLLPALRAGEKLLRMRPFDAIFASSPPPTALLIGARLQQKSHLPLVVDYRDDWLGNPRQFFPTGWHRRLHAKLERYVLHRASCVITINATLAQQLGARLPRGKRTPIVIPHGFDPEDFENHPASSSNSKERLRLLYAGVFYDAQQPDDFLRGLAQWLHHQPEARRHVEAIFVGLFPPHVPQCITQLGLGDVVRLEGYRSHPETIAALKTADVLWMTVGEQPGAASISTSKLFEYIGTRKPILALVPEGEARTVLEAYGAAYLTSPHDVSAIAQALARIYADWKTQRLPQGKAEVVRRYDRRLLAGQLAEVLTMVCQRNATRHAASVAHSE</sequence>
<organism evidence="4">
    <name type="scientific">Rhodothermus marinus</name>
    <name type="common">Rhodothermus obamensis</name>
    <dbReference type="NCBI Taxonomy" id="29549"/>
    <lineage>
        <taxon>Bacteria</taxon>
        <taxon>Pseudomonadati</taxon>
        <taxon>Rhodothermota</taxon>
        <taxon>Rhodothermia</taxon>
        <taxon>Rhodothermales</taxon>
        <taxon>Rhodothermaceae</taxon>
        <taxon>Rhodothermus</taxon>
    </lineage>
</organism>
<evidence type="ECO:0000259" key="3">
    <source>
        <dbReference type="Pfam" id="PF13579"/>
    </source>
</evidence>
<evidence type="ECO:0000256" key="1">
    <source>
        <dbReference type="ARBA" id="ARBA00022676"/>
    </source>
</evidence>
<dbReference type="CDD" id="cd03794">
    <property type="entry name" value="GT4_WbuB-like"/>
    <property type="match status" value="1"/>
</dbReference>
<keyword evidence="1" id="KW-0328">Glycosyltransferase</keyword>